<dbReference type="CDD" id="cd01449">
    <property type="entry name" value="TST_Repeat_2"/>
    <property type="match status" value="1"/>
</dbReference>
<evidence type="ECO:0000256" key="2">
    <source>
        <dbReference type="ARBA" id="ARBA00022737"/>
    </source>
</evidence>
<dbReference type="CDD" id="cd01448">
    <property type="entry name" value="TST_Repeat_1"/>
    <property type="match status" value="1"/>
</dbReference>
<evidence type="ECO:0000313" key="5">
    <source>
        <dbReference type="Proteomes" id="UP001061958"/>
    </source>
</evidence>
<dbReference type="InterPro" id="IPR036873">
    <property type="entry name" value="Rhodanese-like_dom_sf"/>
</dbReference>
<dbReference type="AlphaFoldDB" id="A0A9C7Q537"/>
<dbReference type="Pfam" id="PF00581">
    <property type="entry name" value="Rhodanese"/>
    <property type="match status" value="2"/>
</dbReference>
<accession>A0A9C7Q537</accession>
<dbReference type="SUPFAM" id="SSF52821">
    <property type="entry name" value="Rhodanese/Cell cycle control phosphatase"/>
    <property type="match status" value="2"/>
</dbReference>
<dbReference type="InterPro" id="IPR001763">
    <property type="entry name" value="Rhodanese-like_dom"/>
</dbReference>
<keyword evidence="1" id="KW-0808">Transferase</keyword>
<keyword evidence="5" id="KW-1185">Reference proteome</keyword>
<organism evidence="4 5">
    <name type="scientific">Galdieria partita</name>
    <dbReference type="NCBI Taxonomy" id="83374"/>
    <lineage>
        <taxon>Eukaryota</taxon>
        <taxon>Rhodophyta</taxon>
        <taxon>Bangiophyceae</taxon>
        <taxon>Galdieriales</taxon>
        <taxon>Galdieriaceae</taxon>
        <taxon>Galdieria</taxon>
    </lineage>
</organism>
<dbReference type="GO" id="GO:0004792">
    <property type="term" value="F:thiosulfate-cyanide sulfurtransferase activity"/>
    <property type="evidence" value="ECO:0007669"/>
    <property type="project" value="TreeGrafter"/>
</dbReference>
<dbReference type="EMBL" id="BQMJ01000071">
    <property type="protein sequence ID" value="GJQ15587.1"/>
    <property type="molecule type" value="Genomic_DNA"/>
</dbReference>
<gene>
    <name evidence="4" type="ORF">GpartN1_g7378.t1</name>
</gene>
<dbReference type="SMART" id="SM00450">
    <property type="entry name" value="RHOD"/>
    <property type="match status" value="2"/>
</dbReference>
<dbReference type="Gene3D" id="3.40.250.10">
    <property type="entry name" value="Rhodanese-like domain"/>
    <property type="match status" value="2"/>
</dbReference>
<dbReference type="OrthoDB" id="270167at2759"/>
<dbReference type="InterPro" id="IPR045078">
    <property type="entry name" value="TST/MPST-like"/>
</dbReference>
<evidence type="ECO:0000313" key="4">
    <source>
        <dbReference type="EMBL" id="GJQ15587.1"/>
    </source>
</evidence>
<dbReference type="PANTHER" id="PTHR11364:SF27">
    <property type="entry name" value="SULFURTRANSFERASE"/>
    <property type="match status" value="1"/>
</dbReference>
<protein>
    <recommendedName>
        <fullName evidence="3">Rhodanese domain-containing protein</fullName>
    </recommendedName>
</protein>
<dbReference type="GO" id="GO:0005739">
    <property type="term" value="C:mitochondrion"/>
    <property type="evidence" value="ECO:0007669"/>
    <property type="project" value="TreeGrafter"/>
</dbReference>
<proteinExistence type="predicted"/>
<reference evidence="4" key="1">
    <citation type="journal article" date="2022" name="Proc. Natl. Acad. Sci. U.S.A.">
        <title>Life cycle and functional genomics of the unicellular red alga Galdieria for elucidating algal and plant evolution and industrial use.</title>
        <authorList>
            <person name="Hirooka S."/>
            <person name="Itabashi T."/>
            <person name="Ichinose T.M."/>
            <person name="Onuma R."/>
            <person name="Fujiwara T."/>
            <person name="Yamashita S."/>
            <person name="Jong L.W."/>
            <person name="Tomita R."/>
            <person name="Iwane A.H."/>
            <person name="Miyagishima S.Y."/>
        </authorList>
    </citation>
    <scope>NUCLEOTIDE SEQUENCE</scope>
    <source>
        <strain evidence="4">NBRC 102759</strain>
    </source>
</reference>
<feature type="domain" description="Rhodanese" evidence="3">
    <location>
        <begin position="17"/>
        <end position="139"/>
    </location>
</feature>
<sequence>MMATCCTPFVTSEWLHSNSQVQVVDASWRFSPDGRSSSLYQEFLQERIPNSRYFDIEKAVTKDDQVPHLLPSPQQFASYVGTSLGISEKDTVVIYSRPHLVGAARVWWMFRVFGMPKDQCFILKGGIEDWKRHGYPLASGPEKSDHSKTFVPQFQPKLVAKGEQVKESKSGTALILDARSAGRFYGTEPEPRQGVPSGHIETACNLPFVQLLTKDGQDLLPKEDLMKVFESHGIDLRMKKNIICMCGSGVTATVAFLALDQLEYPMACVYDGSWMDWTMKQLK</sequence>
<dbReference type="Proteomes" id="UP001061958">
    <property type="component" value="Unassembled WGS sequence"/>
</dbReference>
<comment type="caution">
    <text evidence="4">The sequence shown here is derived from an EMBL/GenBank/DDBJ whole genome shotgun (WGS) entry which is preliminary data.</text>
</comment>
<evidence type="ECO:0000259" key="3">
    <source>
        <dbReference type="PROSITE" id="PS50206"/>
    </source>
</evidence>
<keyword evidence="2" id="KW-0677">Repeat</keyword>
<name>A0A9C7Q537_9RHOD</name>
<dbReference type="PANTHER" id="PTHR11364">
    <property type="entry name" value="THIOSULFATE SULFERTANSFERASE"/>
    <property type="match status" value="1"/>
</dbReference>
<dbReference type="PROSITE" id="PS50206">
    <property type="entry name" value="RHODANESE_3"/>
    <property type="match status" value="2"/>
</dbReference>
<reference evidence="4" key="2">
    <citation type="submission" date="2022-01" db="EMBL/GenBank/DDBJ databases">
        <authorList>
            <person name="Hirooka S."/>
            <person name="Miyagishima S.Y."/>
        </authorList>
    </citation>
    <scope>NUCLEOTIDE SEQUENCE</scope>
    <source>
        <strain evidence="4">NBRC 102759</strain>
    </source>
</reference>
<evidence type="ECO:0000256" key="1">
    <source>
        <dbReference type="ARBA" id="ARBA00022679"/>
    </source>
</evidence>
<feature type="domain" description="Rhodanese" evidence="3">
    <location>
        <begin position="169"/>
        <end position="282"/>
    </location>
</feature>